<organism evidence="1 2">
    <name type="scientific">Thermanaerosceptrum fracticalcis</name>
    <dbReference type="NCBI Taxonomy" id="1712410"/>
    <lineage>
        <taxon>Bacteria</taxon>
        <taxon>Bacillati</taxon>
        <taxon>Bacillota</taxon>
        <taxon>Clostridia</taxon>
        <taxon>Eubacteriales</taxon>
        <taxon>Peptococcaceae</taxon>
        <taxon>Thermanaerosceptrum</taxon>
    </lineage>
</organism>
<dbReference type="AlphaFoldDB" id="A0A7G6E0N6"/>
<reference evidence="1 2" key="1">
    <citation type="journal article" date="2019" name="Front. Microbiol.">
        <title>Thermoanaerosceptrum fracticalcis gen. nov. sp. nov., a Novel Fumarate-Fermenting Microorganism From a Deep Fractured Carbonate Aquifer of the US Great Basin.</title>
        <authorList>
            <person name="Hamilton-Brehm S.D."/>
            <person name="Stewart L.E."/>
            <person name="Zavarin M."/>
            <person name="Caldwell M."/>
            <person name="Lawson P.A."/>
            <person name="Onstott T.C."/>
            <person name="Grzymski J."/>
            <person name="Neveux I."/>
            <person name="Lollar B.S."/>
            <person name="Russell C.E."/>
            <person name="Moser D.P."/>
        </authorList>
    </citation>
    <scope>NUCLEOTIDE SEQUENCE [LARGE SCALE GENOMIC DNA]</scope>
    <source>
        <strain evidence="1 2">DRI-13</strain>
    </source>
</reference>
<gene>
    <name evidence="1" type="ORF">BR63_04540</name>
</gene>
<evidence type="ECO:0000313" key="2">
    <source>
        <dbReference type="Proteomes" id="UP000515847"/>
    </source>
</evidence>
<evidence type="ECO:0000313" key="1">
    <source>
        <dbReference type="EMBL" id="QNB45640.1"/>
    </source>
</evidence>
<proteinExistence type="predicted"/>
<accession>A0A7G6E0N6</accession>
<dbReference type="KEGG" id="tfr:BR63_04540"/>
<sequence>MGLPPDKYKKTVLLADLLHQWLADQILPDNMLIDKFLEKLQNIDNLRDFCLYPREETAVPAAVPLKAEVFYGLEGKQKGVLKFLSAVLKQKAPCTLLLYSDESMEWFRDDRAFLANFISLFFEVIKKGNRVKIIHTISRDISEMFAAIDFWLPFYMTGAIEPYYCPRYREHYFRRTMFIAPGIASLTSATLHGLEKKAANLLSTDINFIKTLTWEFNEYLNMCRPLMRVFAGTKSAQLENLLTEFAGQVGDCFRLSNALSVNTMPEELLVRLLDRWVSDKRTKEKILSVQNTRKQVFINNLRHHYYTEIITLPSPQEIKSGQVPVEMPELAGTPVLFYSPKEYQLHLEHILHLLESYNNYRLFLCHRSFHRDISLTVKDETGVIIIKKDPPFTFFTINQPNMTNAFYCYLEDFINGIPLKSRDKLEVLSLLKALCHDIGKNGP</sequence>
<name>A0A7G6E0N6_THEFR</name>
<dbReference type="RefSeq" id="WP_034419903.1">
    <property type="nucleotide sequence ID" value="NZ_CP045798.1"/>
</dbReference>
<keyword evidence="2" id="KW-1185">Reference proteome</keyword>
<dbReference type="OrthoDB" id="2738at2"/>
<dbReference type="Proteomes" id="UP000515847">
    <property type="component" value="Chromosome"/>
</dbReference>
<protein>
    <submittedName>
        <fullName evidence="1">Uncharacterized protein</fullName>
    </submittedName>
</protein>
<dbReference type="EMBL" id="CP045798">
    <property type="protein sequence ID" value="QNB45640.1"/>
    <property type="molecule type" value="Genomic_DNA"/>
</dbReference>